<feature type="region of interest" description="Disordered" evidence="1">
    <location>
        <begin position="1"/>
        <end position="68"/>
    </location>
</feature>
<evidence type="ECO:0000313" key="3">
    <source>
        <dbReference type="Proteomes" id="UP000326396"/>
    </source>
</evidence>
<keyword evidence="3" id="KW-1185">Reference proteome</keyword>
<comment type="caution">
    <text evidence="2">The sequence shown here is derived from an EMBL/GenBank/DDBJ whole genome shotgun (WGS) entry which is preliminary data.</text>
</comment>
<accession>A0A5N6N5R0</accession>
<evidence type="ECO:0000313" key="2">
    <source>
        <dbReference type="EMBL" id="KAD4385564.1"/>
    </source>
</evidence>
<proteinExistence type="predicted"/>
<dbReference type="AlphaFoldDB" id="A0A5N6N5R0"/>
<sequence length="154" mass="16556">MASEVEDHHNWFGNSGKTSPGGGGESKDTSNPSKRLRTRAARLAATHDNRKKKEVHNLSSSVDPLTDNDNLFWDGFDSGSTCLMKGSPPVTMLPSLNVGVPSAPYVPPWDEASQDLYSDVSTCCILALCFSTPSKKLEVGSLTDVSILDGLYSH</sequence>
<dbReference type="Proteomes" id="UP000326396">
    <property type="component" value="Linkage Group LG3"/>
</dbReference>
<protein>
    <submittedName>
        <fullName evidence="2">Uncharacterized protein</fullName>
    </submittedName>
</protein>
<gene>
    <name evidence="2" type="ORF">E3N88_25733</name>
</gene>
<feature type="compositionally biased region" description="Basic and acidic residues" evidence="1">
    <location>
        <begin position="1"/>
        <end position="10"/>
    </location>
</feature>
<reference evidence="2 3" key="1">
    <citation type="submission" date="2019-05" db="EMBL/GenBank/DDBJ databases">
        <title>Mikania micrantha, genome provides insights into the molecular mechanism of rapid growth.</title>
        <authorList>
            <person name="Liu B."/>
        </authorList>
    </citation>
    <scope>NUCLEOTIDE SEQUENCE [LARGE SCALE GENOMIC DNA]</scope>
    <source>
        <strain evidence="2">NLD-2019</strain>
        <tissue evidence="2">Leaf</tissue>
    </source>
</reference>
<name>A0A5N6N5R0_9ASTR</name>
<feature type="compositionally biased region" description="Polar residues" evidence="1">
    <location>
        <begin position="57"/>
        <end position="68"/>
    </location>
</feature>
<dbReference type="EMBL" id="SZYD01000013">
    <property type="protein sequence ID" value="KAD4385564.1"/>
    <property type="molecule type" value="Genomic_DNA"/>
</dbReference>
<evidence type="ECO:0000256" key="1">
    <source>
        <dbReference type="SAM" id="MobiDB-lite"/>
    </source>
</evidence>
<organism evidence="2 3">
    <name type="scientific">Mikania micrantha</name>
    <name type="common">bitter vine</name>
    <dbReference type="NCBI Taxonomy" id="192012"/>
    <lineage>
        <taxon>Eukaryota</taxon>
        <taxon>Viridiplantae</taxon>
        <taxon>Streptophyta</taxon>
        <taxon>Embryophyta</taxon>
        <taxon>Tracheophyta</taxon>
        <taxon>Spermatophyta</taxon>
        <taxon>Magnoliopsida</taxon>
        <taxon>eudicotyledons</taxon>
        <taxon>Gunneridae</taxon>
        <taxon>Pentapetalae</taxon>
        <taxon>asterids</taxon>
        <taxon>campanulids</taxon>
        <taxon>Asterales</taxon>
        <taxon>Asteraceae</taxon>
        <taxon>Asteroideae</taxon>
        <taxon>Heliantheae alliance</taxon>
        <taxon>Eupatorieae</taxon>
        <taxon>Mikania</taxon>
    </lineage>
</organism>